<sequence length="148" mass="17201">MGFWDLFTKNKLPHKSPDSVIAELAMDDDRYILKEFDISFRQKTDDNSKPEGDVYFESIKIRMESQPANQLFDWAASGKIWEYGEVNFYSCNETITRGSLLKISFQKARCLKIDRNTSLDKENRTTLLVIAPHSITIGNETIERRSRN</sequence>
<organism evidence="1 2">
    <name type="scientific">Bacteroides fragilis</name>
    <dbReference type="NCBI Taxonomy" id="817"/>
    <lineage>
        <taxon>Bacteria</taxon>
        <taxon>Pseudomonadati</taxon>
        <taxon>Bacteroidota</taxon>
        <taxon>Bacteroidia</taxon>
        <taxon>Bacteroidales</taxon>
        <taxon>Bacteroidaceae</taxon>
        <taxon>Bacteroides</taxon>
    </lineage>
</organism>
<protein>
    <recommendedName>
        <fullName evidence="3">Type VI secretion system needle protein Hcp</fullName>
    </recommendedName>
</protein>
<dbReference type="Pfam" id="PF17642">
    <property type="entry name" value="TssD"/>
    <property type="match status" value="1"/>
</dbReference>
<evidence type="ECO:0008006" key="3">
    <source>
        <dbReference type="Google" id="ProtNLM"/>
    </source>
</evidence>
<evidence type="ECO:0000313" key="2">
    <source>
        <dbReference type="Proteomes" id="UP000266644"/>
    </source>
</evidence>
<accession>A0A396BU41</accession>
<dbReference type="RefSeq" id="WP_122330592.1">
    <property type="nucleotide sequence ID" value="NZ_JAQDYY010000019.1"/>
</dbReference>
<dbReference type="AlphaFoldDB" id="A0A396BU41"/>
<comment type="caution">
    <text evidence="1">The sequence shown here is derived from an EMBL/GenBank/DDBJ whole genome shotgun (WGS) entry which is preliminary data.</text>
</comment>
<gene>
    <name evidence="1" type="ORF">DW228_18415</name>
</gene>
<evidence type="ECO:0000313" key="1">
    <source>
        <dbReference type="EMBL" id="RHH07908.1"/>
    </source>
</evidence>
<name>A0A396BU41_BACFG</name>
<dbReference type="GO" id="GO:0033104">
    <property type="term" value="C:type VI protein secretion system complex"/>
    <property type="evidence" value="ECO:0007669"/>
    <property type="project" value="InterPro"/>
</dbReference>
<reference evidence="1 2" key="1">
    <citation type="submission" date="2018-08" db="EMBL/GenBank/DDBJ databases">
        <title>A genome reference for cultivated species of the human gut microbiota.</title>
        <authorList>
            <person name="Zou Y."/>
            <person name="Xue W."/>
            <person name="Luo G."/>
        </authorList>
    </citation>
    <scope>NUCLEOTIDE SEQUENCE [LARGE SCALE GENOMIC DNA]</scope>
    <source>
        <strain evidence="1 2">AM18-6</strain>
    </source>
</reference>
<dbReference type="Proteomes" id="UP000266644">
    <property type="component" value="Unassembled WGS sequence"/>
</dbReference>
<dbReference type="InterPro" id="IPR041408">
    <property type="entry name" value="Hcp_Tssd"/>
</dbReference>
<dbReference type="EMBL" id="QRJE01000032">
    <property type="protein sequence ID" value="RHH07908.1"/>
    <property type="molecule type" value="Genomic_DNA"/>
</dbReference>
<proteinExistence type="predicted"/>